<feature type="compositionally biased region" description="Polar residues" evidence="4">
    <location>
        <begin position="33"/>
        <end position="47"/>
    </location>
</feature>
<feature type="region of interest" description="Disordered" evidence="4">
    <location>
        <begin position="26"/>
        <end position="47"/>
    </location>
</feature>
<keyword evidence="2" id="KW-0378">Hydrolase</keyword>
<dbReference type="GO" id="GO:0006508">
    <property type="term" value="P:proteolysis"/>
    <property type="evidence" value="ECO:0007669"/>
    <property type="project" value="UniProtKB-KW"/>
</dbReference>
<evidence type="ECO:0000256" key="1">
    <source>
        <dbReference type="ARBA" id="ARBA00022670"/>
    </source>
</evidence>
<dbReference type="EMBL" id="JAEFBJ010000001">
    <property type="protein sequence ID" value="KAG7652950.1"/>
    <property type="molecule type" value="Genomic_DNA"/>
</dbReference>
<evidence type="ECO:0000256" key="2">
    <source>
        <dbReference type="ARBA" id="ARBA00022801"/>
    </source>
</evidence>
<evidence type="ECO:0000259" key="5">
    <source>
        <dbReference type="Pfam" id="PF00112"/>
    </source>
</evidence>
<gene>
    <name evidence="6" type="ORF">ISN44_As01g002710</name>
</gene>
<proteinExistence type="predicted"/>
<dbReference type="InterPro" id="IPR013128">
    <property type="entry name" value="Peptidase_C1A"/>
</dbReference>
<sequence length="263" mass="29197">MGKNEPTIGGKPKTQKIPNELKLQAASARKKGTSITPQIDENEFGDNSSLSRDWRTVATILGIVVAQKREICWALALARLLQAVYNVNLEDKKSYLEFMHEDLLQHLKPKEVTSKVASLELKNIKKAVAHIRVDGLLTVSSTAGSNKAGGSGHHEKWDFSIEENATAEFIREKLDFSPVAISFHVADNEFQAIGKGIYKVRILKAEDGKKVSSHMVLVVGYGYTKDDHKLFFLIQNSWGKLWGVNGYGRIFIDQNSGATAIYP</sequence>
<evidence type="ECO:0000313" key="7">
    <source>
        <dbReference type="Proteomes" id="UP000694251"/>
    </source>
</evidence>
<evidence type="ECO:0000256" key="3">
    <source>
        <dbReference type="ARBA" id="ARBA00022807"/>
    </source>
</evidence>
<keyword evidence="3" id="KW-0788">Thiol protease</keyword>
<comment type="caution">
    <text evidence="6">The sequence shown here is derived from an EMBL/GenBank/DDBJ whole genome shotgun (WGS) entry which is preliminary data.</text>
</comment>
<protein>
    <submittedName>
        <fullName evidence="6">Peptidase C1A papain C-terminal</fullName>
    </submittedName>
</protein>
<evidence type="ECO:0000256" key="4">
    <source>
        <dbReference type="SAM" id="MobiDB-lite"/>
    </source>
</evidence>
<keyword evidence="7" id="KW-1185">Reference proteome</keyword>
<dbReference type="InterPro" id="IPR000668">
    <property type="entry name" value="Peptidase_C1A_C"/>
</dbReference>
<evidence type="ECO:0000313" key="6">
    <source>
        <dbReference type="EMBL" id="KAG7652950.1"/>
    </source>
</evidence>
<reference evidence="6 7" key="1">
    <citation type="submission" date="2020-12" db="EMBL/GenBank/DDBJ databases">
        <title>Concerted genomic and epigenomic changes stabilize Arabidopsis allopolyploids.</title>
        <authorList>
            <person name="Chen Z."/>
        </authorList>
    </citation>
    <scope>NUCLEOTIDE SEQUENCE [LARGE SCALE GENOMIC DNA]</scope>
    <source>
        <strain evidence="6">As9502</strain>
        <tissue evidence="6">Leaf</tissue>
    </source>
</reference>
<name>A0A8T2H0L1_ARASU</name>
<dbReference type="GO" id="GO:0008234">
    <property type="term" value="F:cysteine-type peptidase activity"/>
    <property type="evidence" value="ECO:0007669"/>
    <property type="project" value="UniProtKB-KW"/>
</dbReference>
<feature type="domain" description="Peptidase C1A papain C-terminal" evidence="5">
    <location>
        <begin position="161"/>
        <end position="255"/>
    </location>
</feature>
<accession>A0A8T2H0L1</accession>
<dbReference type="AlphaFoldDB" id="A0A8T2H0L1"/>
<dbReference type="OrthoDB" id="1113520at2759"/>
<dbReference type="CDD" id="cd02619">
    <property type="entry name" value="Peptidase_C1"/>
    <property type="match status" value="1"/>
</dbReference>
<dbReference type="Pfam" id="PF00112">
    <property type="entry name" value="Peptidase_C1"/>
    <property type="match status" value="1"/>
</dbReference>
<keyword evidence="1" id="KW-0645">Protease</keyword>
<dbReference type="PANTHER" id="PTHR12411">
    <property type="entry name" value="CYSTEINE PROTEASE FAMILY C1-RELATED"/>
    <property type="match status" value="1"/>
</dbReference>
<organism evidence="6 7">
    <name type="scientific">Arabidopsis suecica</name>
    <name type="common">Swedish thale-cress</name>
    <name type="synonym">Cardaminopsis suecica</name>
    <dbReference type="NCBI Taxonomy" id="45249"/>
    <lineage>
        <taxon>Eukaryota</taxon>
        <taxon>Viridiplantae</taxon>
        <taxon>Streptophyta</taxon>
        <taxon>Embryophyta</taxon>
        <taxon>Tracheophyta</taxon>
        <taxon>Spermatophyta</taxon>
        <taxon>Magnoliopsida</taxon>
        <taxon>eudicotyledons</taxon>
        <taxon>Gunneridae</taxon>
        <taxon>Pentapetalae</taxon>
        <taxon>rosids</taxon>
        <taxon>malvids</taxon>
        <taxon>Brassicales</taxon>
        <taxon>Brassicaceae</taxon>
        <taxon>Camelineae</taxon>
        <taxon>Arabidopsis</taxon>
    </lineage>
</organism>
<dbReference type="Proteomes" id="UP000694251">
    <property type="component" value="Chromosome 1"/>
</dbReference>